<dbReference type="PANTHER" id="PTHR30203:SF24">
    <property type="entry name" value="BLR4935 PROTEIN"/>
    <property type="match status" value="1"/>
</dbReference>
<organism evidence="4 5">
    <name type="scientific">Rubrivivax rivuli</name>
    <dbReference type="NCBI Taxonomy" id="1862385"/>
    <lineage>
        <taxon>Bacteria</taxon>
        <taxon>Pseudomonadati</taxon>
        <taxon>Pseudomonadota</taxon>
        <taxon>Betaproteobacteria</taxon>
        <taxon>Burkholderiales</taxon>
        <taxon>Sphaerotilaceae</taxon>
        <taxon>Rubrivivax</taxon>
    </lineage>
</organism>
<dbReference type="Gene3D" id="2.20.200.10">
    <property type="entry name" value="Outer membrane efflux proteins (OEP)"/>
    <property type="match status" value="1"/>
</dbReference>
<dbReference type="OrthoDB" id="9770517at2"/>
<feature type="coiled-coil region" evidence="2">
    <location>
        <begin position="235"/>
        <end position="269"/>
    </location>
</feature>
<dbReference type="RefSeq" id="WP_128227931.1">
    <property type="nucleotide sequence ID" value="NZ_SACR01000002.1"/>
</dbReference>
<dbReference type="Pfam" id="PF02321">
    <property type="entry name" value="OEP"/>
    <property type="match status" value="2"/>
</dbReference>
<sequence length="481" mass="51291">MKTAKKDKTLRARTPPRGLRQAGVSALTAAAAASVALTLGGCAWRGPVLQAAPAAPAAPESWQAEPSSGTPADWALLADPELQALLQRAEAANRDLIQAALRIEQARTQAGLGDLRLTPSAGLSTGANRPLDPPAPLPARTTRSYGASVGVGYELDLWGRLAALRTADAAQLRGAQTDLRAARLLLRQRVAESYWQLAAARTQGALAQEQLQLNRELLAATRLRVQEGKLLPIEVDRAAATLQQAEQRLADLQADVAQQRLQLALLLDETPPGPALQQPRLPAGAADGLPPPWRVGEGPAAVLERRPDVQRARAQVDAALARSQAAEAQRYPALSFSASLGTGGSAARDWLSNPVASLAGNLVVPLIDWRRLDLQRDAARTELELAALALRETVARALVEVESALIDGERLRQQLAANATRLRETQAAERVAALRLEVGAIAKADFLQARNARLEAEQGRLQLQLRAWLNRGQLARALALG</sequence>
<comment type="similarity">
    <text evidence="1">Belongs to the outer membrane factor (OMF) (TC 1.B.17) family.</text>
</comment>
<dbReference type="SUPFAM" id="SSF56954">
    <property type="entry name" value="Outer membrane efflux proteins (OEP)"/>
    <property type="match status" value="1"/>
</dbReference>
<protein>
    <submittedName>
        <fullName evidence="4">TolC family protein</fullName>
    </submittedName>
</protein>
<dbReference type="Proteomes" id="UP000285575">
    <property type="component" value="Unassembled WGS sequence"/>
</dbReference>
<dbReference type="Gene3D" id="1.20.1600.10">
    <property type="entry name" value="Outer membrane efflux proteins (OEP)"/>
    <property type="match status" value="1"/>
</dbReference>
<evidence type="ECO:0000256" key="2">
    <source>
        <dbReference type="SAM" id="Coils"/>
    </source>
</evidence>
<gene>
    <name evidence="4" type="ORF">EOE66_06925</name>
</gene>
<keyword evidence="5" id="KW-1185">Reference proteome</keyword>
<feature type="coiled-coil region" evidence="2">
    <location>
        <begin position="444"/>
        <end position="471"/>
    </location>
</feature>
<dbReference type="AlphaFoldDB" id="A0A437RL19"/>
<feature type="coiled-coil region" evidence="2">
    <location>
        <begin position="82"/>
        <end position="109"/>
    </location>
</feature>
<dbReference type="EMBL" id="SACR01000002">
    <property type="protein sequence ID" value="RVU47468.1"/>
    <property type="molecule type" value="Genomic_DNA"/>
</dbReference>
<name>A0A437RL19_9BURK</name>
<proteinExistence type="inferred from homology"/>
<evidence type="ECO:0000313" key="4">
    <source>
        <dbReference type="EMBL" id="RVU47468.1"/>
    </source>
</evidence>
<evidence type="ECO:0000256" key="1">
    <source>
        <dbReference type="ARBA" id="ARBA00007613"/>
    </source>
</evidence>
<dbReference type="InterPro" id="IPR010131">
    <property type="entry name" value="MdtP/NodT-like"/>
</dbReference>
<dbReference type="InterPro" id="IPR003423">
    <property type="entry name" value="OMP_efflux"/>
</dbReference>
<keyword evidence="2" id="KW-0175">Coiled coil</keyword>
<evidence type="ECO:0000256" key="3">
    <source>
        <dbReference type="SAM" id="MobiDB-lite"/>
    </source>
</evidence>
<dbReference type="GO" id="GO:0015562">
    <property type="term" value="F:efflux transmembrane transporter activity"/>
    <property type="evidence" value="ECO:0007669"/>
    <property type="project" value="InterPro"/>
</dbReference>
<reference evidence="4 5" key="1">
    <citation type="submission" date="2019-01" db="EMBL/GenBank/DDBJ databases">
        <authorList>
            <person name="Chen W.-M."/>
        </authorList>
    </citation>
    <scope>NUCLEOTIDE SEQUENCE [LARGE SCALE GENOMIC DNA]</scope>
    <source>
        <strain evidence="4 5">KYPY4</strain>
    </source>
</reference>
<evidence type="ECO:0000313" key="5">
    <source>
        <dbReference type="Proteomes" id="UP000285575"/>
    </source>
</evidence>
<comment type="caution">
    <text evidence="4">The sequence shown here is derived from an EMBL/GenBank/DDBJ whole genome shotgun (WGS) entry which is preliminary data.</text>
</comment>
<feature type="region of interest" description="Disordered" evidence="3">
    <location>
        <begin position="121"/>
        <end position="140"/>
    </location>
</feature>
<dbReference type="PANTHER" id="PTHR30203">
    <property type="entry name" value="OUTER MEMBRANE CATION EFFLUX PROTEIN"/>
    <property type="match status" value="1"/>
</dbReference>
<accession>A0A437RL19</accession>